<dbReference type="Proteomes" id="UP000317165">
    <property type="component" value="Unassembled WGS sequence"/>
</dbReference>
<proteinExistence type="predicted"/>
<feature type="domain" description="vWA-MoxR associated protein N-terminal HTH" evidence="3">
    <location>
        <begin position="7"/>
        <end position="88"/>
    </location>
</feature>
<sequence length="452" mass="52474">MKDSLHLLRFIEDLLIEEDGQSLSDIQRHIIEELLNGKTYKEIADSYGYDEKHIGDVSRNKIFKVLSKQLGLEEKELNKSNFRWTIEKAVNSQLFFTLHKNINYCVTSPQPDTTKPIENKEKSPSETSYHDLSLAPKINRNFCDRFSELEILAQKILTENKPLISVLGLSGIGKTTLVRHFVELNLEKFEVIIWQNLKIANCLDTIITDIFTKINTDFILNNHDELTLFLKLLQQKKCLIIFDNVQELFREGELAGQYQIKYRDYQKLFSITSNEIEHQSSLILISQERCSEMYYSDEKLDLLELQGLNNRAILNNLGLEDEESCLKLVQMYERNLSYLKDIAVLIKDVYHGCVREFLQEENIVITAKIKESLTSIIKRLSPIEKQIIQALSNLEKDCSRNELKSSLDLSGDDFIKGLQSLQKRYLLTEIKESEVLFNLSPVFKKYIKDTGI</sequence>
<evidence type="ECO:0000259" key="2">
    <source>
        <dbReference type="Pfam" id="PF00931"/>
    </source>
</evidence>
<accession>A0A552PQN7</accession>
<dbReference type="PRINTS" id="PR00364">
    <property type="entry name" value="DISEASERSIST"/>
</dbReference>
<dbReference type="EMBL" id="SFAC01000201">
    <property type="protein sequence ID" value="TRV59272.1"/>
    <property type="molecule type" value="Genomic_DNA"/>
</dbReference>
<feature type="domain" description="NB-ARC" evidence="2">
    <location>
        <begin position="150"/>
        <end position="247"/>
    </location>
</feature>
<protein>
    <submittedName>
        <fullName evidence="4">AAA+ family ATPase</fullName>
    </submittedName>
</protein>
<gene>
    <name evidence="4" type="ORF">EWV53_17125</name>
</gene>
<comment type="caution">
    <text evidence="4">The sequence shown here is derived from an EMBL/GenBank/DDBJ whole genome shotgun (WGS) entry which is preliminary data.</text>
</comment>
<feature type="compositionally biased region" description="Basic and acidic residues" evidence="1">
    <location>
        <begin position="115"/>
        <end position="124"/>
    </location>
</feature>
<dbReference type="InterPro" id="IPR002182">
    <property type="entry name" value="NB-ARC"/>
</dbReference>
<dbReference type="InterPro" id="IPR058651">
    <property type="entry name" value="HTH_VMAP-M9"/>
</dbReference>
<dbReference type="GO" id="GO:0043531">
    <property type="term" value="F:ADP binding"/>
    <property type="evidence" value="ECO:0007669"/>
    <property type="project" value="InterPro"/>
</dbReference>
<evidence type="ECO:0000313" key="5">
    <source>
        <dbReference type="Proteomes" id="UP000317165"/>
    </source>
</evidence>
<dbReference type="Gene3D" id="3.40.50.300">
    <property type="entry name" value="P-loop containing nucleotide triphosphate hydrolases"/>
    <property type="match status" value="1"/>
</dbReference>
<reference evidence="4 5" key="1">
    <citation type="submission" date="2019-01" db="EMBL/GenBank/DDBJ databases">
        <title>Coherence of Microcystis species and biogeography revealed through population genomics.</title>
        <authorList>
            <person name="Perez-Carrascal O.M."/>
            <person name="Terrat Y."/>
            <person name="Giani A."/>
            <person name="Fortin N."/>
            <person name="Tromas N."/>
            <person name="Shapiro B.J."/>
        </authorList>
    </citation>
    <scope>NUCLEOTIDE SEQUENCE [LARGE SCALE GENOMIC DNA]</scope>
    <source>
        <strain evidence="4">Mp_MB_F_20051200_S9</strain>
    </source>
</reference>
<dbReference type="AlphaFoldDB" id="A0A552PQN7"/>
<dbReference type="Pfam" id="PF26355">
    <property type="entry name" value="HTH_VMAP-M9"/>
    <property type="match status" value="1"/>
</dbReference>
<dbReference type="Pfam" id="PF00931">
    <property type="entry name" value="NB-ARC"/>
    <property type="match status" value="1"/>
</dbReference>
<feature type="region of interest" description="Disordered" evidence="1">
    <location>
        <begin position="109"/>
        <end position="129"/>
    </location>
</feature>
<evidence type="ECO:0000256" key="1">
    <source>
        <dbReference type="SAM" id="MobiDB-lite"/>
    </source>
</evidence>
<dbReference type="SUPFAM" id="SSF52540">
    <property type="entry name" value="P-loop containing nucleoside triphosphate hydrolases"/>
    <property type="match status" value="1"/>
</dbReference>
<evidence type="ECO:0000259" key="3">
    <source>
        <dbReference type="Pfam" id="PF26355"/>
    </source>
</evidence>
<name>A0A552PQN7_9CHRO</name>
<organism evidence="4 5">
    <name type="scientific">Microcystis panniformis Mp_MB_F_20051200_S9</name>
    <dbReference type="NCBI Taxonomy" id="2486223"/>
    <lineage>
        <taxon>Bacteria</taxon>
        <taxon>Bacillati</taxon>
        <taxon>Cyanobacteriota</taxon>
        <taxon>Cyanophyceae</taxon>
        <taxon>Oscillatoriophycideae</taxon>
        <taxon>Chroococcales</taxon>
        <taxon>Microcystaceae</taxon>
        <taxon>Microcystis</taxon>
    </lineage>
</organism>
<dbReference type="InterPro" id="IPR027417">
    <property type="entry name" value="P-loop_NTPase"/>
</dbReference>
<evidence type="ECO:0000313" key="4">
    <source>
        <dbReference type="EMBL" id="TRV59272.1"/>
    </source>
</evidence>